<name>A0AAE1TYA7_9EUCA</name>
<dbReference type="Proteomes" id="UP001292094">
    <property type="component" value="Unassembled WGS sequence"/>
</dbReference>
<keyword evidence="3" id="KW-1185">Reference proteome</keyword>
<evidence type="ECO:0000256" key="1">
    <source>
        <dbReference type="SAM" id="MobiDB-lite"/>
    </source>
</evidence>
<evidence type="ECO:0000313" key="3">
    <source>
        <dbReference type="Proteomes" id="UP001292094"/>
    </source>
</evidence>
<feature type="compositionally biased region" description="Polar residues" evidence="1">
    <location>
        <begin position="20"/>
        <end position="31"/>
    </location>
</feature>
<reference evidence="2" key="1">
    <citation type="submission" date="2023-11" db="EMBL/GenBank/DDBJ databases">
        <title>Genome assemblies of two species of porcelain crab, Petrolisthes cinctipes and Petrolisthes manimaculis (Anomura: Porcellanidae).</title>
        <authorList>
            <person name="Angst P."/>
        </authorList>
    </citation>
    <scope>NUCLEOTIDE SEQUENCE</scope>
    <source>
        <strain evidence="2">PB745_02</strain>
        <tissue evidence="2">Gill</tissue>
    </source>
</reference>
<accession>A0AAE1TYA7</accession>
<gene>
    <name evidence="2" type="ORF">Pmani_028167</name>
</gene>
<sequence>MSSRSSTKTLHLCLPPGLSSRRQQMTVSPASSPDGGLSHGRRSAGRWTRGKVQERFTMGSRMATLLTEVT</sequence>
<protein>
    <submittedName>
        <fullName evidence="2">Uncharacterized protein</fullName>
    </submittedName>
</protein>
<organism evidence="2 3">
    <name type="scientific">Petrolisthes manimaculis</name>
    <dbReference type="NCBI Taxonomy" id="1843537"/>
    <lineage>
        <taxon>Eukaryota</taxon>
        <taxon>Metazoa</taxon>
        <taxon>Ecdysozoa</taxon>
        <taxon>Arthropoda</taxon>
        <taxon>Crustacea</taxon>
        <taxon>Multicrustacea</taxon>
        <taxon>Malacostraca</taxon>
        <taxon>Eumalacostraca</taxon>
        <taxon>Eucarida</taxon>
        <taxon>Decapoda</taxon>
        <taxon>Pleocyemata</taxon>
        <taxon>Anomura</taxon>
        <taxon>Galatheoidea</taxon>
        <taxon>Porcellanidae</taxon>
        <taxon>Petrolisthes</taxon>
    </lineage>
</organism>
<feature type="region of interest" description="Disordered" evidence="1">
    <location>
        <begin position="1"/>
        <end position="51"/>
    </location>
</feature>
<proteinExistence type="predicted"/>
<evidence type="ECO:0000313" key="2">
    <source>
        <dbReference type="EMBL" id="KAK4299555.1"/>
    </source>
</evidence>
<dbReference type="EMBL" id="JAWZYT010003215">
    <property type="protein sequence ID" value="KAK4299555.1"/>
    <property type="molecule type" value="Genomic_DNA"/>
</dbReference>
<dbReference type="AlphaFoldDB" id="A0AAE1TYA7"/>
<comment type="caution">
    <text evidence="2">The sequence shown here is derived from an EMBL/GenBank/DDBJ whole genome shotgun (WGS) entry which is preliminary data.</text>
</comment>